<dbReference type="GO" id="GO:0003676">
    <property type="term" value="F:nucleic acid binding"/>
    <property type="evidence" value="ECO:0007669"/>
    <property type="project" value="InterPro"/>
</dbReference>
<protein>
    <submittedName>
        <fullName evidence="2">Cleavage and polyadenylation specificity factor subunit 1</fullName>
    </submittedName>
</protein>
<gene>
    <name evidence="2" type="ORF">GBAR_LOCUS16806</name>
</gene>
<organism evidence="2 3">
    <name type="scientific">Geodia barretti</name>
    <name type="common">Barrett's horny sponge</name>
    <dbReference type="NCBI Taxonomy" id="519541"/>
    <lineage>
        <taxon>Eukaryota</taxon>
        <taxon>Metazoa</taxon>
        <taxon>Porifera</taxon>
        <taxon>Demospongiae</taxon>
        <taxon>Heteroscleromorpha</taxon>
        <taxon>Tetractinellida</taxon>
        <taxon>Astrophorina</taxon>
        <taxon>Geodiidae</taxon>
        <taxon>Geodia</taxon>
    </lineage>
</organism>
<dbReference type="InterPro" id="IPR015943">
    <property type="entry name" value="WD40/YVTN_repeat-like_dom_sf"/>
</dbReference>
<feature type="non-terminal residue" evidence="2">
    <location>
        <position position="1"/>
    </location>
</feature>
<dbReference type="InterPro" id="IPR050358">
    <property type="entry name" value="RSE1/DDB1/CFT1"/>
</dbReference>
<sequence>DPHPVDVHANEYLIDGNQMGIVVSDSDQNLIIYQYQPEAPESGGGKYLIRQGDINVGSHVNVMFRLRCHTSAPLGSPHEMQQPWMVRWATCYLSPFRRLKMLQIKLVQGLPHNAGLNPKAFSPQHRILDGELLWRYIQLSRKEKADFAKQIGTSVGQILEDLKEVDKVSAHF</sequence>
<accession>A0AA35SI86</accession>
<dbReference type="AlphaFoldDB" id="A0AA35SI86"/>
<dbReference type="GO" id="GO:0005634">
    <property type="term" value="C:nucleus"/>
    <property type="evidence" value="ECO:0007669"/>
    <property type="project" value="InterPro"/>
</dbReference>
<name>A0AA35SI86_GEOBA</name>
<dbReference type="EMBL" id="CASHTH010002422">
    <property type="protein sequence ID" value="CAI8029617.1"/>
    <property type="molecule type" value="Genomic_DNA"/>
</dbReference>
<dbReference type="Gene3D" id="2.130.10.10">
    <property type="entry name" value="YVTN repeat-like/Quinoprotein amine dehydrogenase"/>
    <property type="match status" value="1"/>
</dbReference>
<proteinExistence type="predicted"/>
<comment type="caution">
    <text evidence="2">The sequence shown here is derived from an EMBL/GenBank/DDBJ whole genome shotgun (WGS) entry which is preliminary data.</text>
</comment>
<dbReference type="Pfam" id="PF03178">
    <property type="entry name" value="CPSF_A"/>
    <property type="match status" value="1"/>
</dbReference>
<evidence type="ECO:0000313" key="3">
    <source>
        <dbReference type="Proteomes" id="UP001174909"/>
    </source>
</evidence>
<evidence type="ECO:0000259" key="1">
    <source>
        <dbReference type="Pfam" id="PF03178"/>
    </source>
</evidence>
<keyword evidence="3" id="KW-1185">Reference proteome</keyword>
<dbReference type="PANTHER" id="PTHR10644">
    <property type="entry name" value="DNA REPAIR/RNA PROCESSING CPSF FAMILY"/>
    <property type="match status" value="1"/>
</dbReference>
<dbReference type="Proteomes" id="UP001174909">
    <property type="component" value="Unassembled WGS sequence"/>
</dbReference>
<feature type="domain" description="RSE1/DDB1/CPSF1 C-terminal" evidence="1">
    <location>
        <begin position="1"/>
        <end position="137"/>
    </location>
</feature>
<evidence type="ECO:0000313" key="2">
    <source>
        <dbReference type="EMBL" id="CAI8029617.1"/>
    </source>
</evidence>
<reference evidence="2" key="1">
    <citation type="submission" date="2023-03" db="EMBL/GenBank/DDBJ databases">
        <authorList>
            <person name="Steffen K."/>
            <person name="Cardenas P."/>
        </authorList>
    </citation>
    <scope>NUCLEOTIDE SEQUENCE</scope>
</reference>
<dbReference type="InterPro" id="IPR004871">
    <property type="entry name" value="RSE1/DDB1/CPSF1_C"/>
</dbReference>